<accession>A0A3B0XB59</accession>
<dbReference type="PANTHER" id="PTHR46430:SF1">
    <property type="entry name" value="CHITIN SYNTHASE REGULATOR SKT5-RELATED"/>
    <property type="match status" value="1"/>
</dbReference>
<dbReference type="SMART" id="SM00671">
    <property type="entry name" value="SEL1"/>
    <property type="match status" value="2"/>
</dbReference>
<dbReference type="InterPro" id="IPR006597">
    <property type="entry name" value="Sel1-like"/>
</dbReference>
<dbReference type="Gene3D" id="1.25.40.10">
    <property type="entry name" value="Tetratricopeptide repeat domain"/>
    <property type="match status" value="1"/>
</dbReference>
<evidence type="ECO:0000313" key="2">
    <source>
        <dbReference type="EMBL" id="VAW58719.1"/>
    </source>
</evidence>
<gene>
    <name evidence="2" type="ORF">MNBD_GAMMA08-2759</name>
</gene>
<dbReference type="SUPFAM" id="SSF81901">
    <property type="entry name" value="HCP-like"/>
    <property type="match status" value="1"/>
</dbReference>
<dbReference type="Pfam" id="PF08238">
    <property type="entry name" value="Sel1"/>
    <property type="match status" value="2"/>
</dbReference>
<organism evidence="2">
    <name type="scientific">hydrothermal vent metagenome</name>
    <dbReference type="NCBI Taxonomy" id="652676"/>
    <lineage>
        <taxon>unclassified sequences</taxon>
        <taxon>metagenomes</taxon>
        <taxon>ecological metagenomes</taxon>
    </lineage>
</organism>
<keyword evidence="1" id="KW-0677">Repeat</keyword>
<evidence type="ECO:0000256" key="1">
    <source>
        <dbReference type="ARBA" id="ARBA00022737"/>
    </source>
</evidence>
<protein>
    <recommendedName>
        <fullName evidence="3">TETRATRICOPEPTIDE REPEAT FAMILY PROTEIN</fullName>
    </recommendedName>
</protein>
<dbReference type="EMBL" id="UOFH01000029">
    <property type="protein sequence ID" value="VAW58719.1"/>
    <property type="molecule type" value="Genomic_DNA"/>
</dbReference>
<name>A0A3B0XB59_9ZZZZ</name>
<reference evidence="2" key="1">
    <citation type="submission" date="2018-06" db="EMBL/GenBank/DDBJ databases">
        <authorList>
            <person name="Zhirakovskaya E."/>
        </authorList>
    </citation>
    <scope>NUCLEOTIDE SEQUENCE</scope>
</reference>
<dbReference type="AlphaFoldDB" id="A0A3B0XB59"/>
<dbReference type="InterPro" id="IPR011990">
    <property type="entry name" value="TPR-like_helical_dom_sf"/>
</dbReference>
<dbReference type="PANTHER" id="PTHR46430">
    <property type="entry name" value="PROTEIN SKT5-RELATED"/>
    <property type="match status" value="1"/>
</dbReference>
<proteinExistence type="predicted"/>
<evidence type="ECO:0008006" key="3">
    <source>
        <dbReference type="Google" id="ProtNLM"/>
    </source>
</evidence>
<dbReference type="InterPro" id="IPR051726">
    <property type="entry name" value="Chitin_Synth_Reg"/>
</dbReference>
<sequence length="176" mass="20258">MLRLLVFIKWIFRYLIISLLFQNTPAYADENNFGHRIFQIQKKMALRGSALAQYKLATFYEFGISVKPNLNEAKSWYEVSAKKNNKSAKKRLVYLEVKENGFKPSNEQWLKEVINDANSGKGNDLIILGQLHHRGLGVKKDLHKALSFLEQASLQGLHEINGEIDNIKEKLALKQK</sequence>
<feature type="non-terminal residue" evidence="2">
    <location>
        <position position="176"/>
    </location>
</feature>